<dbReference type="RefSeq" id="WP_122908179.1">
    <property type="nucleotide sequence ID" value="NZ_CBCSBE010000001.1"/>
</dbReference>
<proteinExistence type="predicted"/>
<dbReference type="InterPro" id="IPR011053">
    <property type="entry name" value="Single_hybrid_motif"/>
</dbReference>
<evidence type="ECO:0000313" key="2">
    <source>
        <dbReference type="EMBL" id="RNB75194.1"/>
    </source>
</evidence>
<dbReference type="Proteomes" id="UP000282028">
    <property type="component" value="Unassembled WGS sequence"/>
</dbReference>
<feature type="domain" description="Lipoyl-binding" evidence="1">
    <location>
        <begin position="84"/>
        <end position="146"/>
    </location>
</feature>
<dbReference type="OrthoDB" id="2930891at2"/>
<dbReference type="Gene3D" id="2.40.50.100">
    <property type="match status" value="1"/>
</dbReference>
<dbReference type="Pfam" id="PF00364">
    <property type="entry name" value="Biotin_lipoyl"/>
    <property type="match status" value="1"/>
</dbReference>
<organism evidence="2 3">
    <name type="scientific">Brevibacillus invocatus</name>
    <dbReference type="NCBI Taxonomy" id="173959"/>
    <lineage>
        <taxon>Bacteria</taxon>
        <taxon>Bacillati</taxon>
        <taxon>Bacillota</taxon>
        <taxon>Bacilli</taxon>
        <taxon>Bacillales</taxon>
        <taxon>Paenibacillaceae</taxon>
        <taxon>Brevibacillus</taxon>
    </lineage>
</organism>
<dbReference type="AlphaFoldDB" id="A0A3M8CHG1"/>
<sequence>MKLHDIREIMKLVNQSSIEELEWELDGTTVVIKKAAPVTIVEETIVEQATEVETGYQQAAATAEEVEAEEQKVEEEDQTTIISSTSIGLFYAAVAVGQSIKKGDIIGRCTIEPLQLTEEIFSTADGEVAEILAADGQLVDYGRALIAVKQK</sequence>
<reference evidence="2 3" key="1">
    <citation type="submission" date="2018-10" db="EMBL/GenBank/DDBJ databases">
        <title>Phylogenomics of Brevibacillus.</title>
        <authorList>
            <person name="Dunlap C."/>
        </authorList>
    </citation>
    <scope>NUCLEOTIDE SEQUENCE [LARGE SCALE GENOMIC DNA]</scope>
    <source>
        <strain evidence="2 3">JCM 12215</strain>
    </source>
</reference>
<dbReference type="InterPro" id="IPR000089">
    <property type="entry name" value="Biotin_lipoyl"/>
</dbReference>
<protein>
    <submittedName>
        <fullName evidence="2">Acetyl-CoA carboxylase biotin carboxyl carrier protein subunit</fullName>
    </submittedName>
</protein>
<dbReference type="SUPFAM" id="SSF51230">
    <property type="entry name" value="Single hybrid motif"/>
    <property type="match status" value="1"/>
</dbReference>
<name>A0A3M8CHG1_9BACL</name>
<dbReference type="EMBL" id="RHHR01000010">
    <property type="protein sequence ID" value="RNB75194.1"/>
    <property type="molecule type" value="Genomic_DNA"/>
</dbReference>
<evidence type="ECO:0000313" key="3">
    <source>
        <dbReference type="Proteomes" id="UP000282028"/>
    </source>
</evidence>
<comment type="caution">
    <text evidence="2">The sequence shown here is derived from an EMBL/GenBank/DDBJ whole genome shotgun (WGS) entry which is preliminary data.</text>
</comment>
<accession>A0A3M8CHG1</accession>
<evidence type="ECO:0000259" key="1">
    <source>
        <dbReference type="Pfam" id="PF00364"/>
    </source>
</evidence>
<gene>
    <name evidence="2" type="ORF">EDM52_06245</name>
</gene>
<keyword evidence="3" id="KW-1185">Reference proteome</keyword>